<protein>
    <submittedName>
        <fullName evidence="1">Uncharacterized protein</fullName>
    </submittedName>
</protein>
<gene>
    <name evidence="2" type="ORF">UFOVP154_38</name>
    <name evidence="1" type="ORF">UFOVP8_23</name>
</gene>
<evidence type="ECO:0000313" key="2">
    <source>
        <dbReference type="EMBL" id="CAB5170635.1"/>
    </source>
</evidence>
<sequence length="73" mass="8072">MYLSRWRRLQAYIGGSVISLGAHLITEGWDKILTEDGNIINTETFEPPPYYLIALESGGILLTEASGKLSTET</sequence>
<dbReference type="EMBL" id="LR798202">
    <property type="protein sequence ID" value="CAB5170635.1"/>
    <property type="molecule type" value="Genomic_DNA"/>
</dbReference>
<accession>A0A6J5KJV2</accession>
<reference evidence="1" key="1">
    <citation type="submission" date="2020-04" db="EMBL/GenBank/DDBJ databases">
        <authorList>
            <person name="Chiriac C."/>
            <person name="Salcher M."/>
            <person name="Ghai R."/>
            <person name="Kavagutti S V."/>
        </authorList>
    </citation>
    <scope>NUCLEOTIDE SEQUENCE</scope>
</reference>
<name>A0A6J5KJV2_9CAUD</name>
<proteinExistence type="predicted"/>
<evidence type="ECO:0000313" key="1">
    <source>
        <dbReference type="EMBL" id="CAB4121167.1"/>
    </source>
</evidence>
<dbReference type="EMBL" id="LR796144">
    <property type="protein sequence ID" value="CAB4121167.1"/>
    <property type="molecule type" value="Genomic_DNA"/>
</dbReference>
<organism evidence="1">
    <name type="scientific">uncultured Caudovirales phage</name>
    <dbReference type="NCBI Taxonomy" id="2100421"/>
    <lineage>
        <taxon>Viruses</taxon>
        <taxon>Duplodnaviria</taxon>
        <taxon>Heunggongvirae</taxon>
        <taxon>Uroviricota</taxon>
        <taxon>Caudoviricetes</taxon>
        <taxon>Peduoviridae</taxon>
        <taxon>Maltschvirus</taxon>
        <taxon>Maltschvirus maltsch</taxon>
    </lineage>
</organism>